<keyword evidence="7 14" id="KW-0812">Transmembrane</keyword>
<dbReference type="OMA" id="DANTNML"/>
<dbReference type="eggNOG" id="ENOG502QSNT">
    <property type="taxonomic scope" value="Eukaryota"/>
</dbReference>
<evidence type="ECO:0000256" key="14">
    <source>
        <dbReference type="SAM" id="Phobius"/>
    </source>
</evidence>
<dbReference type="PANTHER" id="PTHR15989:SF5">
    <property type="entry name" value="VEZATIN"/>
    <property type="match status" value="1"/>
</dbReference>
<evidence type="ECO:0000256" key="12">
    <source>
        <dbReference type="ARBA" id="ARBA00023242"/>
    </source>
</evidence>
<name>U4LNA9_PYROM</name>
<dbReference type="GO" id="GO:0098609">
    <property type="term" value="P:cell-cell adhesion"/>
    <property type="evidence" value="ECO:0007669"/>
    <property type="project" value="InterPro"/>
</dbReference>
<feature type="transmembrane region" description="Helical" evidence="14">
    <location>
        <begin position="149"/>
        <end position="172"/>
    </location>
</feature>
<evidence type="ECO:0000256" key="5">
    <source>
        <dbReference type="ARBA" id="ARBA00018125"/>
    </source>
</evidence>
<evidence type="ECO:0000256" key="4">
    <source>
        <dbReference type="ARBA" id="ARBA00007245"/>
    </source>
</evidence>
<evidence type="ECO:0000256" key="3">
    <source>
        <dbReference type="ARBA" id="ARBA00004651"/>
    </source>
</evidence>
<protein>
    <recommendedName>
        <fullName evidence="5">Vezatin</fullName>
    </recommendedName>
</protein>
<feature type="region of interest" description="Disordered" evidence="13">
    <location>
        <begin position="23"/>
        <end position="54"/>
    </location>
</feature>
<comment type="subcellular location">
    <subcellularLocation>
        <location evidence="2">Cell junction</location>
        <location evidence="2">Adherens junction</location>
    </subcellularLocation>
    <subcellularLocation>
        <location evidence="3">Cell membrane</location>
        <topology evidence="3">Multi-pass membrane protein</topology>
    </subcellularLocation>
    <subcellularLocation>
        <location evidence="1">Nucleus</location>
    </subcellularLocation>
</comment>
<dbReference type="Pfam" id="PF12632">
    <property type="entry name" value="Vezatin"/>
    <property type="match status" value="1"/>
</dbReference>
<evidence type="ECO:0000256" key="6">
    <source>
        <dbReference type="ARBA" id="ARBA00022475"/>
    </source>
</evidence>
<reference evidence="16 17" key="1">
    <citation type="journal article" date="2013" name="PLoS Genet.">
        <title>The genome and development-dependent transcriptomes of Pyronema confluens: a window into fungal evolution.</title>
        <authorList>
            <person name="Traeger S."/>
            <person name="Altegoer F."/>
            <person name="Freitag M."/>
            <person name="Gabaldon T."/>
            <person name="Kempken F."/>
            <person name="Kumar A."/>
            <person name="Marcet-Houben M."/>
            <person name="Poggeler S."/>
            <person name="Stajich J.E."/>
            <person name="Nowrousian M."/>
        </authorList>
    </citation>
    <scope>NUCLEOTIDE SEQUENCE [LARGE SCALE GENOMIC DNA]</scope>
    <source>
        <strain evidence="17">CBS 100304</strain>
        <tissue evidence="16">Vegetative mycelium</tissue>
    </source>
</reference>
<keyword evidence="6" id="KW-1003">Cell membrane</keyword>
<feature type="region of interest" description="Disordered" evidence="13">
    <location>
        <begin position="604"/>
        <end position="627"/>
    </location>
</feature>
<keyword evidence="10" id="KW-0175">Coiled coil</keyword>
<evidence type="ECO:0000256" key="9">
    <source>
        <dbReference type="ARBA" id="ARBA00022989"/>
    </source>
</evidence>
<keyword evidence="8" id="KW-0965">Cell junction</keyword>
<keyword evidence="11 14" id="KW-0472">Membrane</keyword>
<dbReference type="InterPro" id="IPR026859">
    <property type="entry name" value="Myosin-bd"/>
</dbReference>
<keyword evidence="12" id="KW-0539">Nucleus</keyword>
<dbReference type="GO" id="GO:0005886">
    <property type="term" value="C:plasma membrane"/>
    <property type="evidence" value="ECO:0007669"/>
    <property type="project" value="UniProtKB-SubCell"/>
</dbReference>
<keyword evidence="9 14" id="KW-1133">Transmembrane helix</keyword>
<dbReference type="Proteomes" id="UP000018144">
    <property type="component" value="Unassembled WGS sequence"/>
</dbReference>
<dbReference type="OrthoDB" id="21151at2759"/>
<evidence type="ECO:0000313" key="17">
    <source>
        <dbReference type="Proteomes" id="UP000018144"/>
    </source>
</evidence>
<gene>
    <name evidence="16" type="ORF">PCON_09203</name>
</gene>
<dbReference type="GO" id="GO:0017022">
    <property type="term" value="F:myosin binding"/>
    <property type="evidence" value="ECO:0007669"/>
    <property type="project" value="InterPro"/>
</dbReference>
<proteinExistence type="inferred from homology"/>
<dbReference type="InterPro" id="IPR026858">
    <property type="entry name" value="Vezatin"/>
</dbReference>
<evidence type="ECO:0000256" key="13">
    <source>
        <dbReference type="SAM" id="MobiDB-lite"/>
    </source>
</evidence>
<evidence type="ECO:0000313" key="16">
    <source>
        <dbReference type="EMBL" id="CCX30800.1"/>
    </source>
</evidence>
<dbReference type="GO" id="GO:0005634">
    <property type="term" value="C:nucleus"/>
    <property type="evidence" value="ECO:0007669"/>
    <property type="project" value="UniProtKB-SubCell"/>
</dbReference>
<evidence type="ECO:0000256" key="11">
    <source>
        <dbReference type="ARBA" id="ARBA00023136"/>
    </source>
</evidence>
<dbReference type="EMBL" id="HF935475">
    <property type="protein sequence ID" value="CCX30800.1"/>
    <property type="molecule type" value="Genomic_DNA"/>
</dbReference>
<keyword evidence="17" id="KW-1185">Reference proteome</keyword>
<evidence type="ECO:0000256" key="7">
    <source>
        <dbReference type="ARBA" id="ARBA00022692"/>
    </source>
</evidence>
<sequence>MESIVFANSPLAEYLESSGQNEADWGIEPTSIHSSSAEDSDSPPCFAPSSKTPSRTRINYKGLRPLKMSGYGTGKQAQLFELFSRVIDSRLGDAENSRFLERFRYIIIASQLLNPSVNVSHYDRNKEDHLFGDEEKTGFFNVRKNLKRYWIGGASVAGVAGVVLSWVFRGSIFSKGRALFAAAFTIGMGVFLFTRARRKWLRSLRSKAVEFAAVFVENSQTFDILASNAVTLIQEVELVSRGYRLSLPLPPITRLERDNKTRRCARLRKSVLSALSMVIPPHNRACMSLRQLAQEQDLEKYYDIYDIQMADIAEAELGFDPNEDLGDLQSLRALKTLLHRLHTIRRVFLCSLLAIDAEGSFSDYTRWGLAVEQLRSLGNLTAELAVELRKILVEEEQFSLPLTPSTSPHTLSPTTENHRTQLRKLNSLSQALRGLQAKMHVLREESDRTLQSSPDLSDFGRDLLQHYDSIGADLKGLVDEWENARAYLAMSVDRQTPKSPESLDGSTLVGDTPRNSGLFTKEGWENAGLGLVVQEEETPEEEGLEEVFEAVAEPKFAPRQRSGLSREERIRKAQEERVQKMERRKTVEAGFALQLELKKVLTQRPPPRRRYRNWTVSEGQVGPEQVA</sequence>
<dbReference type="AlphaFoldDB" id="U4LNA9"/>
<evidence type="ECO:0000256" key="10">
    <source>
        <dbReference type="ARBA" id="ARBA00023054"/>
    </source>
</evidence>
<dbReference type="STRING" id="1076935.U4LNA9"/>
<feature type="domain" description="Myosin-binding" evidence="15">
    <location>
        <begin position="169"/>
        <end position="438"/>
    </location>
</feature>
<accession>U4LNA9</accession>
<evidence type="ECO:0000256" key="1">
    <source>
        <dbReference type="ARBA" id="ARBA00004123"/>
    </source>
</evidence>
<organism evidence="16 17">
    <name type="scientific">Pyronema omphalodes (strain CBS 100304)</name>
    <name type="common">Pyronema confluens</name>
    <dbReference type="NCBI Taxonomy" id="1076935"/>
    <lineage>
        <taxon>Eukaryota</taxon>
        <taxon>Fungi</taxon>
        <taxon>Dikarya</taxon>
        <taxon>Ascomycota</taxon>
        <taxon>Pezizomycotina</taxon>
        <taxon>Pezizomycetes</taxon>
        <taxon>Pezizales</taxon>
        <taxon>Pyronemataceae</taxon>
        <taxon>Pyronema</taxon>
    </lineage>
</organism>
<evidence type="ECO:0000259" key="15">
    <source>
        <dbReference type="Pfam" id="PF12632"/>
    </source>
</evidence>
<dbReference type="PANTHER" id="PTHR15989">
    <property type="entry name" value="VEZATIN"/>
    <property type="match status" value="1"/>
</dbReference>
<comment type="similarity">
    <text evidence="4">Belongs to the vezatin family.</text>
</comment>
<evidence type="ECO:0000256" key="2">
    <source>
        <dbReference type="ARBA" id="ARBA00004536"/>
    </source>
</evidence>
<evidence type="ECO:0000256" key="8">
    <source>
        <dbReference type="ARBA" id="ARBA00022949"/>
    </source>
</evidence>
<feature type="transmembrane region" description="Helical" evidence="14">
    <location>
        <begin position="178"/>
        <end position="196"/>
    </location>
</feature>